<dbReference type="InterPro" id="IPR035994">
    <property type="entry name" value="Nucleoside_phosphorylase_sf"/>
</dbReference>
<name>A0A060QDB5_9PROT</name>
<organism evidence="1 2">
    <name type="scientific">Asaia bogorensis</name>
    <dbReference type="NCBI Taxonomy" id="91915"/>
    <lineage>
        <taxon>Bacteria</taxon>
        <taxon>Pseudomonadati</taxon>
        <taxon>Pseudomonadota</taxon>
        <taxon>Alphaproteobacteria</taxon>
        <taxon>Acetobacterales</taxon>
        <taxon>Acetobacteraceae</taxon>
        <taxon>Asaia</taxon>
    </lineage>
</organism>
<proteinExistence type="predicted"/>
<dbReference type="AlphaFoldDB" id="A0A060QDB5"/>
<sequence>MLGVLAGLEAEARLIRPHVPQSPVALSGATRDGALRGIERLLAAGATELLSFGCAAGLAPDLMPGAIIIPQWVMVDGQRLKTDSGLSRQFGVGCDGVLHGGILHSDTIVATATEKNSYHAQTGCLGVDMESGLVARTGLPFAVLRVICDDSRRDLPPAALDVLDGGRISPMRLLASLGRQPGQIPALMALGRDAAKARRAMAGFLSGLS</sequence>
<evidence type="ECO:0000313" key="1">
    <source>
        <dbReference type="EMBL" id="CDG39124.1"/>
    </source>
</evidence>
<dbReference type="RefSeq" id="WP_023979831.1">
    <property type="nucleotide sequence ID" value="NZ_CBLX010000008.1"/>
</dbReference>
<dbReference type="SUPFAM" id="SSF53167">
    <property type="entry name" value="Purine and uridine phosphorylases"/>
    <property type="match status" value="1"/>
</dbReference>
<dbReference type="GO" id="GO:0003824">
    <property type="term" value="F:catalytic activity"/>
    <property type="evidence" value="ECO:0007669"/>
    <property type="project" value="InterPro"/>
</dbReference>
<gene>
    <name evidence="1" type="ORF">ASAP_1079</name>
</gene>
<evidence type="ECO:0008006" key="3">
    <source>
        <dbReference type="Google" id="ProtNLM"/>
    </source>
</evidence>
<dbReference type="GO" id="GO:0009116">
    <property type="term" value="P:nucleoside metabolic process"/>
    <property type="evidence" value="ECO:0007669"/>
    <property type="project" value="InterPro"/>
</dbReference>
<dbReference type="Proteomes" id="UP000027583">
    <property type="component" value="Unassembled WGS sequence"/>
</dbReference>
<dbReference type="Gene3D" id="3.40.50.1580">
    <property type="entry name" value="Nucleoside phosphorylase domain"/>
    <property type="match status" value="1"/>
</dbReference>
<reference evidence="1 2" key="2">
    <citation type="journal article" date="2014" name="PLoS ONE">
        <title>Evolution of mitochondria reconstructed from the energy metabolism of living bacteria.</title>
        <authorList>
            <person name="Degli Esposti M."/>
            <person name="Chouaia B."/>
            <person name="Comandatore F."/>
            <person name="Crotti E."/>
            <person name="Sassera D."/>
            <person name="Lievens P.M."/>
            <person name="Daffonchio D."/>
            <person name="Bandi C."/>
        </authorList>
    </citation>
    <scope>NUCLEOTIDE SEQUENCE [LARGE SCALE GENOMIC DNA]</scope>
    <source>
        <strain evidence="1 2">SF2.1</strain>
    </source>
</reference>
<protein>
    <recommendedName>
        <fullName evidence="3">Nucleoside phosphorylase domain-containing protein</fullName>
    </recommendedName>
</protein>
<reference evidence="1 2" key="1">
    <citation type="journal article" date="2014" name="Genome Biol. Evol.">
        <title>Acetic acid bacteria genomes reveal functional traits for adaptation to life in insect guts.</title>
        <authorList>
            <person name="Chouaia B."/>
            <person name="Gaiarsa S."/>
            <person name="Crotti E."/>
            <person name="Comandatore F."/>
            <person name="Degli Esposti M."/>
            <person name="Ricci I."/>
            <person name="Alma A."/>
            <person name="Favia G."/>
            <person name="Bandi C."/>
            <person name="Daffonchio D."/>
        </authorList>
    </citation>
    <scope>NUCLEOTIDE SEQUENCE [LARGE SCALE GENOMIC DNA]</scope>
    <source>
        <strain evidence="1 2">SF2.1</strain>
    </source>
</reference>
<dbReference type="eggNOG" id="COG0775">
    <property type="taxonomic scope" value="Bacteria"/>
</dbReference>
<dbReference type="EMBL" id="CBLX010000008">
    <property type="protein sequence ID" value="CDG39124.1"/>
    <property type="molecule type" value="Genomic_DNA"/>
</dbReference>
<evidence type="ECO:0000313" key="2">
    <source>
        <dbReference type="Proteomes" id="UP000027583"/>
    </source>
</evidence>
<comment type="caution">
    <text evidence="1">The sequence shown here is derived from an EMBL/GenBank/DDBJ whole genome shotgun (WGS) entry which is preliminary data.</text>
</comment>
<accession>A0A060QDB5</accession>